<sequence length="220" mass="25795">MKALKIKMYQETVCYRKPYAFKVTETYPLPPYSTIIGMLHNVIGAKSNEYHPMNISVQGSYDGIFTSYNTTRLYKRNDVTSMPMNVHMLYGVKLIIHVTATEDTLNKIYNGFKEMSSAFVLGRNEDIARIDLIKFVNLEHHIIDEDEDSVKMGYSMYVPDNYDVNVKGIRYRLNKVYTIKNDLRQWEKVKVKYVEKNNYIDEGEYFIDDDKNEQNIAFLA</sequence>
<name>A0A7X2T1T6_9CLOT</name>
<reference evidence="2 3" key="1">
    <citation type="submission" date="2019-08" db="EMBL/GenBank/DDBJ databases">
        <title>In-depth cultivation of the pig gut microbiome towards novel bacterial diversity and tailored functional studies.</title>
        <authorList>
            <person name="Wylensek D."/>
            <person name="Hitch T.C.A."/>
            <person name="Clavel T."/>
        </authorList>
    </citation>
    <scope>NUCLEOTIDE SEQUENCE [LARGE SCALE GENOMIC DNA]</scope>
    <source>
        <strain evidence="2 3">WCA-383-APC-5B</strain>
    </source>
</reference>
<dbReference type="EMBL" id="VULX01000017">
    <property type="protein sequence ID" value="MSR91904.1"/>
    <property type="molecule type" value="Genomic_DNA"/>
</dbReference>
<evidence type="ECO:0000313" key="3">
    <source>
        <dbReference type="Proteomes" id="UP000460287"/>
    </source>
</evidence>
<dbReference type="InterPro" id="IPR013337">
    <property type="entry name" value="CRISPR-assoc_prot_Cas5_Tneap"/>
</dbReference>
<dbReference type="GO" id="GO:0051607">
    <property type="term" value="P:defense response to virus"/>
    <property type="evidence" value="ECO:0007669"/>
    <property type="project" value="UniProtKB-KW"/>
</dbReference>
<protein>
    <submittedName>
        <fullName evidence="2">Type I-B CRISPR-associated protein Cas5</fullName>
    </submittedName>
</protein>
<dbReference type="NCBIfam" id="TIGR01895">
    <property type="entry name" value="cas_Cas5t"/>
    <property type="match status" value="1"/>
</dbReference>
<dbReference type="GO" id="GO:0043571">
    <property type="term" value="P:maintenance of CRISPR repeat elements"/>
    <property type="evidence" value="ECO:0007669"/>
    <property type="project" value="InterPro"/>
</dbReference>
<evidence type="ECO:0000313" key="2">
    <source>
        <dbReference type="EMBL" id="MSR91904.1"/>
    </source>
</evidence>
<keyword evidence="1" id="KW-0051">Antiviral defense</keyword>
<dbReference type="Proteomes" id="UP000460287">
    <property type="component" value="Unassembled WGS sequence"/>
</dbReference>
<evidence type="ECO:0000256" key="1">
    <source>
        <dbReference type="ARBA" id="ARBA00023118"/>
    </source>
</evidence>
<dbReference type="InterPro" id="IPR013422">
    <property type="entry name" value="CRISPR-assoc_prot_Cas5_N"/>
</dbReference>
<dbReference type="RefSeq" id="WP_154531802.1">
    <property type="nucleotide sequence ID" value="NZ_VULX01000017.1"/>
</dbReference>
<keyword evidence="3" id="KW-1185">Reference proteome</keyword>
<dbReference type="AlphaFoldDB" id="A0A7X2T1T6"/>
<organism evidence="2 3">
    <name type="scientific">Inconstantimicrobium porci</name>
    <dbReference type="NCBI Taxonomy" id="2652291"/>
    <lineage>
        <taxon>Bacteria</taxon>
        <taxon>Bacillati</taxon>
        <taxon>Bacillota</taxon>
        <taxon>Clostridia</taxon>
        <taxon>Eubacteriales</taxon>
        <taxon>Clostridiaceae</taxon>
        <taxon>Inconstantimicrobium</taxon>
    </lineage>
</organism>
<accession>A0A7X2T1T6</accession>
<dbReference type="NCBIfam" id="TIGR02593">
    <property type="entry name" value="CRISPR_cas5"/>
    <property type="match status" value="1"/>
</dbReference>
<proteinExistence type="predicted"/>
<dbReference type="Pfam" id="PF09704">
    <property type="entry name" value="Cas_Cas5d"/>
    <property type="match status" value="1"/>
</dbReference>
<comment type="caution">
    <text evidence="2">The sequence shown here is derived from an EMBL/GenBank/DDBJ whole genome shotgun (WGS) entry which is preliminary data.</text>
</comment>
<dbReference type="InterPro" id="IPR021124">
    <property type="entry name" value="CRISPR-assoc_prot_Cas5"/>
</dbReference>
<gene>
    <name evidence="2" type="primary">cas5b</name>
    <name evidence="2" type="ORF">FYJ33_10935</name>
</gene>